<dbReference type="InterPro" id="IPR044742">
    <property type="entry name" value="DEAD/DEAH_RhlB"/>
</dbReference>
<proteinExistence type="inferred from homology"/>
<dbReference type="InterPro" id="IPR014014">
    <property type="entry name" value="RNA_helicase_DEAD_Q_motif"/>
</dbReference>
<organism evidence="17 18">
    <name type="scientific">Aduncisulcus paluster</name>
    <dbReference type="NCBI Taxonomy" id="2918883"/>
    <lineage>
        <taxon>Eukaryota</taxon>
        <taxon>Metamonada</taxon>
        <taxon>Carpediemonas-like organisms</taxon>
        <taxon>Aduncisulcus</taxon>
    </lineage>
</organism>
<dbReference type="CDD" id="cd00268">
    <property type="entry name" value="DEADc"/>
    <property type="match status" value="1"/>
</dbReference>
<feature type="short sequence motif" description="Q motif" evidence="12">
    <location>
        <begin position="490"/>
        <end position="518"/>
    </location>
</feature>
<dbReference type="EC" id="3.6.4.13" evidence="3"/>
<dbReference type="PROSITE" id="PS00039">
    <property type="entry name" value="DEAD_ATP_HELICASE"/>
    <property type="match status" value="2"/>
</dbReference>
<evidence type="ECO:0000313" key="17">
    <source>
        <dbReference type="EMBL" id="GKT36606.1"/>
    </source>
</evidence>
<dbReference type="InterPro" id="IPR011545">
    <property type="entry name" value="DEAD/DEAH_box_helicase_dom"/>
</dbReference>
<evidence type="ECO:0000256" key="8">
    <source>
        <dbReference type="ARBA" id="ARBA00022806"/>
    </source>
</evidence>
<dbReference type="PROSITE" id="PS51194">
    <property type="entry name" value="HELICASE_CTER"/>
    <property type="match status" value="1"/>
</dbReference>
<feature type="compositionally biased region" description="Polar residues" evidence="13">
    <location>
        <begin position="1"/>
        <end position="17"/>
    </location>
</feature>
<dbReference type="SMART" id="SM00490">
    <property type="entry name" value="HELICc"/>
    <property type="match status" value="1"/>
</dbReference>
<feature type="region of interest" description="Disordered" evidence="13">
    <location>
        <begin position="1"/>
        <end position="429"/>
    </location>
</feature>
<dbReference type="InterPro" id="IPR000629">
    <property type="entry name" value="RNA-helicase_DEAD-box_CS"/>
</dbReference>
<dbReference type="GO" id="GO:0004386">
    <property type="term" value="F:helicase activity"/>
    <property type="evidence" value="ECO:0007669"/>
    <property type="project" value="UniProtKB-KW"/>
</dbReference>
<keyword evidence="4" id="KW-0690">Ribosome biogenesis</keyword>
<evidence type="ECO:0000256" key="6">
    <source>
        <dbReference type="ARBA" id="ARBA00022741"/>
    </source>
</evidence>
<evidence type="ECO:0000256" key="9">
    <source>
        <dbReference type="ARBA" id="ARBA00022840"/>
    </source>
</evidence>
<keyword evidence="9" id="KW-0067">ATP-binding</keyword>
<evidence type="ECO:0000259" key="14">
    <source>
        <dbReference type="PROSITE" id="PS51192"/>
    </source>
</evidence>
<dbReference type="PROSITE" id="PS51195">
    <property type="entry name" value="Q_MOTIF"/>
    <property type="match status" value="1"/>
</dbReference>
<dbReference type="Pfam" id="PF00271">
    <property type="entry name" value="Helicase_C"/>
    <property type="match status" value="1"/>
</dbReference>
<gene>
    <name evidence="17" type="ORF">ADUPG1_009538</name>
</gene>
<evidence type="ECO:0000256" key="12">
    <source>
        <dbReference type="PROSITE-ProRule" id="PRU00552"/>
    </source>
</evidence>
<dbReference type="PANTHER" id="PTHR47958">
    <property type="entry name" value="ATP-DEPENDENT RNA HELICASE DBP3"/>
    <property type="match status" value="1"/>
</dbReference>
<comment type="caution">
    <text evidence="17">The sequence shown here is derived from an EMBL/GenBank/DDBJ whole genome shotgun (WGS) entry which is preliminary data.</text>
</comment>
<evidence type="ECO:0000256" key="1">
    <source>
        <dbReference type="ARBA" id="ARBA00004604"/>
    </source>
</evidence>
<keyword evidence="18" id="KW-1185">Reference proteome</keyword>
<keyword evidence="7" id="KW-0378">Hydrolase</keyword>
<feature type="domain" description="Helicase C-terminal" evidence="15">
    <location>
        <begin position="771"/>
        <end position="918"/>
    </location>
</feature>
<dbReference type="SMART" id="SM00487">
    <property type="entry name" value="DEXDc"/>
    <property type="match status" value="1"/>
</dbReference>
<dbReference type="InterPro" id="IPR027417">
    <property type="entry name" value="P-loop_NTPase"/>
</dbReference>
<evidence type="ECO:0000256" key="11">
    <source>
        <dbReference type="ARBA" id="ARBA00037449"/>
    </source>
</evidence>
<dbReference type="PROSITE" id="PS51192">
    <property type="entry name" value="HELICASE_ATP_BIND_1"/>
    <property type="match status" value="1"/>
</dbReference>
<keyword evidence="10" id="KW-0539">Nucleus</keyword>
<evidence type="ECO:0000259" key="16">
    <source>
        <dbReference type="PROSITE" id="PS51195"/>
    </source>
</evidence>
<dbReference type="InterPro" id="IPR014001">
    <property type="entry name" value="Helicase_ATP-bd"/>
</dbReference>
<feature type="domain" description="Helicase ATP-binding" evidence="14">
    <location>
        <begin position="521"/>
        <end position="745"/>
    </location>
</feature>
<dbReference type="InterPro" id="IPR001650">
    <property type="entry name" value="Helicase_C-like"/>
</dbReference>
<keyword evidence="6" id="KW-0547">Nucleotide-binding</keyword>
<dbReference type="Proteomes" id="UP001057375">
    <property type="component" value="Unassembled WGS sequence"/>
</dbReference>
<dbReference type="Pfam" id="PF00270">
    <property type="entry name" value="DEAD"/>
    <property type="match status" value="2"/>
</dbReference>
<evidence type="ECO:0000256" key="5">
    <source>
        <dbReference type="ARBA" id="ARBA00022552"/>
    </source>
</evidence>
<keyword evidence="5" id="KW-0698">rRNA processing</keyword>
<dbReference type="Gene3D" id="3.40.50.300">
    <property type="entry name" value="P-loop containing nucleotide triphosphate hydrolases"/>
    <property type="match status" value="3"/>
</dbReference>
<evidence type="ECO:0000256" key="7">
    <source>
        <dbReference type="ARBA" id="ARBA00022801"/>
    </source>
</evidence>
<reference evidence="17" key="1">
    <citation type="submission" date="2022-03" db="EMBL/GenBank/DDBJ databases">
        <title>Draft genome sequence of Aduncisulcus paluster, a free-living microaerophilic Fornicata.</title>
        <authorList>
            <person name="Yuyama I."/>
            <person name="Kume K."/>
            <person name="Tamura T."/>
            <person name="Inagaki Y."/>
            <person name="Hashimoto T."/>
        </authorList>
    </citation>
    <scope>NUCLEOTIDE SEQUENCE</scope>
    <source>
        <strain evidence="17">NY0171</strain>
    </source>
</reference>
<evidence type="ECO:0000256" key="4">
    <source>
        <dbReference type="ARBA" id="ARBA00022517"/>
    </source>
</evidence>
<keyword evidence="8 17" id="KW-0347">Helicase</keyword>
<evidence type="ECO:0000259" key="15">
    <source>
        <dbReference type="PROSITE" id="PS51194"/>
    </source>
</evidence>
<evidence type="ECO:0000256" key="13">
    <source>
        <dbReference type="SAM" id="MobiDB-lite"/>
    </source>
</evidence>
<feature type="compositionally biased region" description="Low complexity" evidence="13">
    <location>
        <begin position="259"/>
        <end position="394"/>
    </location>
</feature>
<protein>
    <recommendedName>
        <fullName evidence="3">RNA helicase</fullName>
        <ecNumber evidence="3">3.6.4.13</ecNumber>
    </recommendedName>
</protein>
<evidence type="ECO:0000256" key="3">
    <source>
        <dbReference type="ARBA" id="ARBA00012552"/>
    </source>
</evidence>
<dbReference type="CDD" id="cd18787">
    <property type="entry name" value="SF2_C_DEAD"/>
    <property type="match status" value="1"/>
</dbReference>
<name>A0ABQ5KX66_9EUKA</name>
<feature type="domain" description="DEAD-box RNA helicase Q" evidence="16">
    <location>
        <begin position="490"/>
        <end position="518"/>
    </location>
</feature>
<dbReference type="EMBL" id="BQXS01011264">
    <property type="protein sequence ID" value="GKT36606.1"/>
    <property type="molecule type" value="Genomic_DNA"/>
</dbReference>
<evidence type="ECO:0000256" key="2">
    <source>
        <dbReference type="ARBA" id="ARBA00009334"/>
    </source>
</evidence>
<accession>A0ABQ5KX66</accession>
<evidence type="ECO:0000256" key="10">
    <source>
        <dbReference type="ARBA" id="ARBA00023242"/>
    </source>
</evidence>
<sequence length="925" mass="95593">MSSWDQMPAASSPTTVSGGWGSSEVKQDSSSGWGSSAPAQSSSSSGWGSSAPAQPSSSSSGWGSSAPAQSSSSGSGWGSSAPAQSSSSSSGWGSSAPAQSSSSSSGWGSSAPAQSSSSSSGWGSSAPAQSSSSGSGWGSSAPAQSSSSSSGWGSSAPAQSSSSSSGWGSSAPAQSSSSGSGWGSSAPAQSSSSSSGWGSSAPAQSSSSSSGWGSSAPAQSSSDSGWGGAGSSAPAPEWGGSSGGSFDQGSPDADVKQDSSSGWGSSAPAQSSSSSGWGSSAPAQPSSSSSGWGSSAPAQSSSSSSGWGSSAPAQSSSSSSGWGSSAPAQSSSSSSGWGSSAPAQSSSSGSGWGSSAPAQSSSSSSGWGSSAPAQSSSSSSGWGSSAPAQSSSDSGWGGAGSSAPAPEWGGSSGGSFDQGSPDADGKRRFADGENNIELEQVDWHTEDVPTFKKGFYVEHPVVARRSDAEVDEWRQSHRITCTPGVPKPCLTFDEMNLPPFLLDRIKDHGFTAPRPIQSQAIPTVLMCEDVVGIADTGSGKTLAFIAPAIVHLQAQPPRGDRDGPSVLILAPTRELAIQIFEETNKFLAGGPYVAGVAYGGKGNRREQADIIRSGVDIAIGTPGRLMDFVQNRVLKLRRVTYFVLDEADKMLDMGFKRDIVMIQHIAIGTPGRLMDFVQNRVLKLRRVTYFVLDEADKMLDMGFKRDIVMIQRRIHEQKQTLMWSATWPKVVVDLARQFLPRGYQQINLGSLKQHACKDVLQKFVFCRRDDKFSHFVKFLREQGAKKYLVFEERKLDCDTLADDLEREGFPSSAIHGDKDQFTRESALRNFKGSTGGLLIATDVASRGIDVPDIDWVVNFSMPRDITTYIHRIGRTGRAGKKGESLTFFTDKDANLTFELVEVLTDAGQPVPNELSELSSRLGGGY</sequence>
<feature type="compositionally biased region" description="Low complexity" evidence="13">
    <location>
        <begin position="29"/>
        <end position="224"/>
    </location>
</feature>
<evidence type="ECO:0000313" key="18">
    <source>
        <dbReference type="Proteomes" id="UP001057375"/>
    </source>
</evidence>
<comment type="similarity">
    <text evidence="2">Belongs to the DEAD box helicase family. DDX5/DBP2 subfamily.</text>
</comment>
<comment type="function">
    <text evidence="11">ATP-dependent RNA helicase required for 60S ribosomal subunit synthesis. Involved in efficient pre-rRNA processing, predominantly at site A3, which is necessary for the normal formation of 25S and 5.8S rRNAs.</text>
</comment>
<comment type="subcellular location">
    <subcellularLocation>
        <location evidence="1">Nucleus</location>
        <location evidence="1">Nucleolus</location>
    </subcellularLocation>
</comment>
<dbReference type="SUPFAM" id="SSF52540">
    <property type="entry name" value="P-loop containing nucleoside triphosphate hydrolases"/>
    <property type="match status" value="2"/>
</dbReference>